<dbReference type="PANTHER" id="PTHR36766:SF40">
    <property type="entry name" value="DISEASE RESISTANCE PROTEIN RGA3"/>
    <property type="match status" value="1"/>
</dbReference>
<dbReference type="InterPro" id="IPR002182">
    <property type="entry name" value="NB-ARC"/>
</dbReference>
<dbReference type="Gene3D" id="1.10.10.10">
    <property type="entry name" value="Winged helix-like DNA-binding domain superfamily/Winged helix DNA-binding domain"/>
    <property type="match status" value="1"/>
</dbReference>
<dbReference type="Gene3D" id="3.80.10.10">
    <property type="entry name" value="Ribonuclease Inhibitor"/>
    <property type="match status" value="2"/>
</dbReference>
<keyword evidence="5" id="KW-0067">ATP-binding</keyword>
<evidence type="ECO:0000256" key="1">
    <source>
        <dbReference type="ARBA" id="ARBA00022614"/>
    </source>
</evidence>
<dbReference type="Pfam" id="PF23559">
    <property type="entry name" value="WHD_DRP"/>
    <property type="match status" value="1"/>
</dbReference>
<evidence type="ECO:0000256" key="5">
    <source>
        <dbReference type="ARBA" id="ARBA00022840"/>
    </source>
</evidence>
<keyword evidence="1" id="KW-0433">Leucine-rich repeat</keyword>
<name>A0ABU6RHG8_9FABA</name>
<dbReference type="Pfam" id="PF18052">
    <property type="entry name" value="Rx_N"/>
    <property type="match status" value="1"/>
</dbReference>
<evidence type="ECO:0000256" key="4">
    <source>
        <dbReference type="ARBA" id="ARBA00022821"/>
    </source>
</evidence>
<feature type="domain" description="R13L1/DRL21-like LRR repeat region" evidence="10">
    <location>
        <begin position="667"/>
        <end position="792"/>
    </location>
</feature>
<keyword evidence="3" id="KW-0547">Nucleotide-binding</keyword>
<dbReference type="InterPro" id="IPR041118">
    <property type="entry name" value="Rx_N"/>
</dbReference>
<dbReference type="Gene3D" id="1.10.8.430">
    <property type="entry name" value="Helical domain of apoptotic protease-activating factors"/>
    <property type="match status" value="1"/>
</dbReference>
<keyword evidence="4" id="KW-0611">Plant defense</keyword>
<feature type="coiled-coil region" evidence="6">
    <location>
        <begin position="42"/>
        <end position="93"/>
    </location>
</feature>
<dbReference type="InterPro" id="IPR032675">
    <property type="entry name" value="LRR_dom_sf"/>
</dbReference>
<reference evidence="11 12" key="1">
    <citation type="journal article" date="2023" name="Plants (Basel)">
        <title>Bridging the Gap: Combining Genomics and Transcriptomics Approaches to Understand Stylosanthes scabra, an Orphan Legume from the Brazilian Caatinga.</title>
        <authorList>
            <person name="Ferreira-Neto J.R.C."/>
            <person name="da Silva M.D."/>
            <person name="Binneck E."/>
            <person name="de Melo N.F."/>
            <person name="da Silva R.H."/>
            <person name="de Melo A.L.T.M."/>
            <person name="Pandolfi V."/>
            <person name="Bustamante F.O."/>
            <person name="Brasileiro-Vidal A.C."/>
            <person name="Benko-Iseppon A.M."/>
        </authorList>
    </citation>
    <scope>NUCLEOTIDE SEQUENCE [LARGE SCALE GENOMIC DNA]</scope>
    <source>
        <tissue evidence="11">Leaves</tissue>
    </source>
</reference>
<sequence length="1228" mass="140724">MAEALVAGSFLSASVQTLLQTITSVQFQDFFRKTWNLNESILDELETTLLTLQAVLNDAEQKQITNPSVKEWLQRLKDAVHEAEDLLDEVNTTALRHSLEDQHPHQSFSGKVRRFLCSSFQFHRDMNFKLEALCRRLRLFDAQKNSLGLQFVNMRVSVRAPTSSVANELGVVGRDGVITIFGMAGVGKTTLAQLLYNDHRVEESFDLKAWTSVSEVFDATVVTKALLESLACRHFKGDNLDFLQIQLKQVVKGKKFLFVLDDLWNNKYVEWDSLRAPFSEGNQGSRIIITTRHRDIAKMTHTFPIYYLEPLSHEDCWSLLSKHSFENTDPTRRQPKLEVIGRKIAEKCGGLPIAAKTLGGILRSKVDENEWTNILNSNIWELLNDDVLPALWLSYIYLPASLKRCFAYCSIFPKWYPLNRKHVVLLWMAEGLLQQGQEKSMEEMGDQYFDELLSRSIIQQEGECYVMHDLINDLATVVSGKSCNRFEGSEITESIRHFSYSRGKYDSSTKFESCCRAKCLRTFLPMPVTDDPTLWWYWKHYLTRGITHDFLLRQRRLRVLSLANYNNINELPSSIGNLLHLRFLDLSFTPIKRLSSAIFKLYNLQTLRLLYCQNLTELPSEIRNLVNLRHLDITGTKLKMSRQIRTLQHLQTLSTFVVDKNSDGLKLKDLQCFQKLQGKLSIMELCSVDQTIDAVEANLKNKEFIEELVLDWSKQADQGLRTETEVLEHLQPSTNVKKFIIESYNGTKFPSWFADSSFSNIVFLSISGCNYCLFLPPLGQLPSLKELYVTRMKTIKVIGSEFYGTSSSSSPFQPFPSLEILSFEEMLDWEEWHVFSMDGVEFPFPSLKHLRLYNCPKLKGHLPRHLPSSLTDVNISYCDQLEASTLHWITKTKSLTIIDLGHHLLPILEIDSQCSLSYIKIERSDRLISFPRMVLSSHCLRDLYLTKVPSFTSFPTESMPSLRTLMLSECKNLEFLDDEACRNYSSLENLMIWDSCHSLTLFPFGSLPVLKYLHIWGCPNLISISFSSADTYAQNLSNLQVLRISNCPNLESFPQSGLSTPNLMELKVMNCGKLKSLPEQMNILYSLQDLDISNVPQLVSLPQGGLPPKLRSVFIGFCKSLSLVAIGEYGFQWLSSLLKLGIGGDDLAQSFMEENSYAFQHLTVLQEFHILRCSKIESLPEDRLPSTLLLLRIQDCPLLEARYKNRTKKHLCKISHIPTIRINEEVII</sequence>
<dbReference type="PRINTS" id="PR00364">
    <property type="entry name" value="DISEASERSIST"/>
</dbReference>
<evidence type="ECO:0000259" key="8">
    <source>
        <dbReference type="Pfam" id="PF18052"/>
    </source>
</evidence>
<keyword evidence="6" id="KW-0175">Coiled coil</keyword>
<dbReference type="InterPro" id="IPR042197">
    <property type="entry name" value="Apaf_helical"/>
</dbReference>
<gene>
    <name evidence="11" type="ORF">PIB30_049801</name>
</gene>
<feature type="domain" description="Disease resistance protein winged helix" evidence="9">
    <location>
        <begin position="411"/>
        <end position="475"/>
    </location>
</feature>
<evidence type="ECO:0000256" key="3">
    <source>
        <dbReference type="ARBA" id="ARBA00022741"/>
    </source>
</evidence>
<dbReference type="InterPro" id="IPR056789">
    <property type="entry name" value="LRR_R13L1-DRL21"/>
</dbReference>
<dbReference type="EMBL" id="JASCZI010030545">
    <property type="protein sequence ID" value="MED6123508.1"/>
    <property type="molecule type" value="Genomic_DNA"/>
</dbReference>
<evidence type="ECO:0008006" key="13">
    <source>
        <dbReference type="Google" id="ProtNLM"/>
    </source>
</evidence>
<evidence type="ECO:0000259" key="7">
    <source>
        <dbReference type="Pfam" id="PF00931"/>
    </source>
</evidence>
<comment type="caution">
    <text evidence="11">The sequence shown here is derived from an EMBL/GenBank/DDBJ whole genome shotgun (WGS) entry which is preliminary data.</text>
</comment>
<organism evidence="11 12">
    <name type="scientific">Stylosanthes scabra</name>
    <dbReference type="NCBI Taxonomy" id="79078"/>
    <lineage>
        <taxon>Eukaryota</taxon>
        <taxon>Viridiplantae</taxon>
        <taxon>Streptophyta</taxon>
        <taxon>Embryophyta</taxon>
        <taxon>Tracheophyta</taxon>
        <taxon>Spermatophyta</taxon>
        <taxon>Magnoliopsida</taxon>
        <taxon>eudicotyledons</taxon>
        <taxon>Gunneridae</taxon>
        <taxon>Pentapetalae</taxon>
        <taxon>rosids</taxon>
        <taxon>fabids</taxon>
        <taxon>Fabales</taxon>
        <taxon>Fabaceae</taxon>
        <taxon>Papilionoideae</taxon>
        <taxon>50 kb inversion clade</taxon>
        <taxon>dalbergioids sensu lato</taxon>
        <taxon>Dalbergieae</taxon>
        <taxon>Pterocarpus clade</taxon>
        <taxon>Stylosanthes</taxon>
    </lineage>
</organism>
<dbReference type="SUPFAM" id="SSF52540">
    <property type="entry name" value="P-loop containing nucleoside triphosphate hydrolases"/>
    <property type="match status" value="1"/>
</dbReference>
<accession>A0ABU6RHG8</accession>
<keyword evidence="2" id="KW-0677">Repeat</keyword>
<dbReference type="InterPro" id="IPR036388">
    <property type="entry name" value="WH-like_DNA-bd_sf"/>
</dbReference>
<dbReference type="InterPro" id="IPR058922">
    <property type="entry name" value="WHD_DRP"/>
</dbReference>
<keyword evidence="12" id="KW-1185">Reference proteome</keyword>
<evidence type="ECO:0000259" key="10">
    <source>
        <dbReference type="Pfam" id="PF25019"/>
    </source>
</evidence>
<dbReference type="Pfam" id="PF00931">
    <property type="entry name" value="NB-ARC"/>
    <property type="match status" value="1"/>
</dbReference>
<dbReference type="InterPro" id="IPR027417">
    <property type="entry name" value="P-loop_NTPase"/>
</dbReference>
<dbReference type="Gene3D" id="3.40.50.300">
    <property type="entry name" value="P-loop containing nucleotide triphosphate hydrolases"/>
    <property type="match status" value="1"/>
</dbReference>
<protein>
    <recommendedName>
        <fullName evidence="13">Disease resistance RPP13-like protein 1</fullName>
    </recommendedName>
</protein>
<proteinExistence type="predicted"/>
<feature type="domain" description="Disease resistance N-terminal" evidence="8">
    <location>
        <begin position="15"/>
        <end position="105"/>
    </location>
</feature>
<evidence type="ECO:0000313" key="11">
    <source>
        <dbReference type="EMBL" id="MED6123508.1"/>
    </source>
</evidence>
<dbReference type="Pfam" id="PF25019">
    <property type="entry name" value="LRR_R13L1-DRL21"/>
    <property type="match status" value="1"/>
</dbReference>
<dbReference type="SUPFAM" id="SSF52058">
    <property type="entry name" value="L domain-like"/>
    <property type="match status" value="2"/>
</dbReference>
<feature type="domain" description="NB-ARC" evidence="7">
    <location>
        <begin position="165"/>
        <end position="328"/>
    </location>
</feature>
<evidence type="ECO:0000256" key="6">
    <source>
        <dbReference type="SAM" id="Coils"/>
    </source>
</evidence>
<dbReference type="Gene3D" id="1.20.5.4130">
    <property type="match status" value="1"/>
</dbReference>
<evidence type="ECO:0000259" key="9">
    <source>
        <dbReference type="Pfam" id="PF23559"/>
    </source>
</evidence>
<evidence type="ECO:0000256" key="2">
    <source>
        <dbReference type="ARBA" id="ARBA00022737"/>
    </source>
</evidence>
<dbReference type="Proteomes" id="UP001341840">
    <property type="component" value="Unassembled WGS sequence"/>
</dbReference>
<evidence type="ECO:0000313" key="12">
    <source>
        <dbReference type="Proteomes" id="UP001341840"/>
    </source>
</evidence>
<dbReference type="PANTHER" id="PTHR36766">
    <property type="entry name" value="PLANT BROAD-SPECTRUM MILDEW RESISTANCE PROTEIN RPW8"/>
    <property type="match status" value="1"/>
</dbReference>